<reference evidence="3 4" key="1">
    <citation type="submission" date="2016-10" db="EMBL/GenBank/DDBJ databases">
        <authorList>
            <person name="de Groot N.N."/>
        </authorList>
    </citation>
    <scope>NUCLEOTIDE SEQUENCE [LARGE SCALE GENOMIC DNA]</scope>
    <source>
        <strain evidence="3 4">DSM 19981</strain>
    </source>
</reference>
<gene>
    <name evidence="3" type="ORF">SAMN02745775_10541</name>
</gene>
<dbReference type="Proteomes" id="UP000199473">
    <property type="component" value="Unassembled WGS sequence"/>
</dbReference>
<dbReference type="InterPro" id="IPR001387">
    <property type="entry name" value="Cro/C1-type_HTH"/>
</dbReference>
<protein>
    <recommendedName>
        <fullName evidence="2">HTH cro/C1-type domain-containing protein</fullName>
    </recommendedName>
</protein>
<organism evidence="3 4">
    <name type="scientific">Falsiroseomonas stagni DSM 19981</name>
    <dbReference type="NCBI Taxonomy" id="1123062"/>
    <lineage>
        <taxon>Bacteria</taxon>
        <taxon>Pseudomonadati</taxon>
        <taxon>Pseudomonadota</taxon>
        <taxon>Alphaproteobacteria</taxon>
        <taxon>Acetobacterales</taxon>
        <taxon>Roseomonadaceae</taxon>
        <taxon>Falsiroseomonas</taxon>
    </lineage>
</organism>
<keyword evidence="4" id="KW-1185">Reference proteome</keyword>
<name>A0A1I4B998_9PROT</name>
<dbReference type="SUPFAM" id="SSF47413">
    <property type="entry name" value="lambda repressor-like DNA-binding domains"/>
    <property type="match status" value="1"/>
</dbReference>
<feature type="region of interest" description="Disordered" evidence="1">
    <location>
        <begin position="119"/>
        <end position="145"/>
    </location>
</feature>
<feature type="domain" description="HTH cro/C1-type" evidence="2">
    <location>
        <begin position="28"/>
        <end position="66"/>
    </location>
</feature>
<evidence type="ECO:0000313" key="4">
    <source>
        <dbReference type="Proteomes" id="UP000199473"/>
    </source>
</evidence>
<dbReference type="PROSITE" id="PS50943">
    <property type="entry name" value="HTH_CROC1"/>
    <property type="match status" value="1"/>
</dbReference>
<proteinExistence type="predicted"/>
<dbReference type="RefSeq" id="WP_175533936.1">
    <property type="nucleotide sequence ID" value="NZ_FOSQ01000005.1"/>
</dbReference>
<evidence type="ECO:0000259" key="2">
    <source>
        <dbReference type="PROSITE" id="PS50943"/>
    </source>
</evidence>
<sequence>MDPNPEIITRIDGRLDRLGLAAEEAEVAAGLKPGTIVALLRGDGALPRGQALRRLANALDVDEAFLLGLEPGDLIPPHMLEEPQGDLGLLAPDEEALLRHYRRLDVPARAAFGLVLARAAGPEPEPPATGRARRQPGAAGVSRPR</sequence>
<accession>A0A1I4B998</accession>
<dbReference type="SMART" id="SM00530">
    <property type="entry name" value="HTH_XRE"/>
    <property type="match status" value="1"/>
</dbReference>
<dbReference type="EMBL" id="FOSQ01000005">
    <property type="protein sequence ID" value="SFK64677.1"/>
    <property type="molecule type" value="Genomic_DNA"/>
</dbReference>
<evidence type="ECO:0000313" key="3">
    <source>
        <dbReference type="EMBL" id="SFK64677.1"/>
    </source>
</evidence>
<dbReference type="InterPro" id="IPR010982">
    <property type="entry name" value="Lambda_DNA-bd_dom_sf"/>
</dbReference>
<dbReference type="GO" id="GO:0003677">
    <property type="term" value="F:DNA binding"/>
    <property type="evidence" value="ECO:0007669"/>
    <property type="project" value="InterPro"/>
</dbReference>
<evidence type="ECO:0000256" key="1">
    <source>
        <dbReference type="SAM" id="MobiDB-lite"/>
    </source>
</evidence>
<dbReference type="AlphaFoldDB" id="A0A1I4B998"/>